<comment type="caution">
    <text evidence="1">The sequence shown here is derived from an EMBL/GenBank/DDBJ whole genome shotgun (WGS) entry which is preliminary data.</text>
</comment>
<name>A0A4R4DRS0_9BACT</name>
<organism evidence="1 2">
    <name type="scientific">Flaviaesturariibacter aridisoli</name>
    <dbReference type="NCBI Taxonomy" id="2545761"/>
    <lineage>
        <taxon>Bacteria</taxon>
        <taxon>Pseudomonadati</taxon>
        <taxon>Bacteroidota</taxon>
        <taxon>Chitinophagia</taxon>
        <taxon>Chitinophagales</taxon>
        <taxon>Chitinophagaceae</taxon>
        <taxon>Flaviaestuariibacter</taxon>
    </lineage>
</organism>
<accession>A0A4R4DRS0</accession>
<dbReference type="RefSeq" id="WP_131854220.1">
    <property type="nucleotide sequence ID" value="NZ_SKFH01000051.1"/>
</dbReference>
<sequence length="226" mass="26436">MKISTLNSKEIKDRISAKLALKLSVDGFVYNKSSNEFKCTIENYTYLFCIDQLTWSDHFSINVRVYISERQIEDLLERIIGKQRNRLTLGGDIAILKFSPDGRQVIPKTLTILLLFEEDIEAAVETLYQYYLEIAKPFFERYNSLEKIDSLINSKPYNSIPAHFCGNCDTRCMKGLVVAKLTNNPEYNSLLAIYDEEIRETFKDFRKEAIETFNKVIEYFQSTWRL</sequence>
<evidence type="ECO:0000313" key="1">
    <source>
        <dbReference type="EMBL" id="TCZ65207.1"/>
    </source>
</evidence>
<proteinExistence type="predicted"/>
<dbReference type="Proteomes" id="UP000295164">
    <property type="component" value="Unassembled WGS sequence"/>
</dbReference>
<dbReference type="AlphaFoldDB" id="A0A4R4DRS0"/>
<protein>
    <submittedName>
        <fullName evidence="1">Uncharacterized protein</fullName>
    </submittedName>
</protein>
<reference evidence="1 2" key="1">
    <citation type="submission" date="2019-03" db="EMBL/GenBank/DDBJ databases">
        <authorList>
            <person name="Kim M.K.M."/>
        </authorList>
    </citation>
    <scope>NUCLEOTIDE SEQUENCE [LARGE SCALE GENOMIC DNA]</scope>
    <source>
        <strain evidence="1 2">17J68-15</strain>
    </source>
</reference>
<dbReference type="EMBL" id="SKFH01000051">
    <property type="protein sequence ID" value="TCZ65207.1"/>
    <property type="molecule type" value="Genomic_DNA"/>
</dbReference>
<keyword evidence="2" id="KW-1185">Reference proteome</keyword>
<evidence type="ECO:0000313" key="2">
    <source>
        <dbReference type="Proteomes" id="UP000295164"/>
    </source>
</evidence>
<gene>
    <name evidence="1" type="ORF">E0486_17570</name>
</gene>
<dbReference type="OrthoDB" id="668755at2"/>